<reference evidence="1 2" key="1">
    <citation type="submission" date="2014-10" db="EMBL/GenBank/DDBJ databases">
        <title>Draft genome of anammox bacterium scalindua brodae, obtained using differential coverage binning of sequence data from two enrichment reactors.</title>
        <authorList>
            <person name="Speth D.R."/>
            <person name="Russ L."/>
            <person name="Kartal B."/>
            <person name="Op den Camp H.J."/>
            <person name="Dutilh B.E."/>
            <person name="Jetten M.S."/>
        </authorList>
    </citation>
    <scope>NUCLEOTIDE SEQUENCE [LARGE SCALE GENOMIC DNA]</scope>
    <source>
        <strain evidence="1">RU1</strain>
    </source>
</reference>
<proteinExistence type="predicted"/>
<gene>
    <name evidence="1" type="ORF">SCABRO_02546</name>
</gene>
<comment type="caution">
    <text evidence="1">The sequence shown here is derived from an EMBL/GenBank/DDBJ whole genome shotgun (WGS) entry which is preliminary data.</text>
</comment>
<dbReference type="Proteomes" id="UP000030652">
    <property type="component" value="Unassembled WGS sequence"/>
</dbReference>
<organism evidence="1 2">
    <name type="scientific">Candidatus Scalindua brodae</name>
    <dbReference type="NCBI Taxonomy" id="237368"/>
    <lineage>
        <taxon>Bacteria</taxon>
        <taxon>Pseudomonadati</taxon>
        <taxon>Planctomycetota</taxon>
        <taxon>Candidatus Brocadiia</taxon>
        <taxon>Candidatus Brocadiales</taxon>
        <taxon>Candidatus Scalinduaceae</taxon>
        <taxon>Candidatus Scalindua</taxon>
    </lineage>
</organism>
<sequence>MGINRLFLGAFNTKVFGEKIKEKHDHKVFDEILQEEHAKLMQVVSKMEKKWNTETLSKKYDLKEEYHMPSSEQQFEI</sequence>
<evidence type="ECO:0000313" key="2">
    <source>
        <dbReference type="Proteomes" id="UP000030652"/>
    </source>
</evidence>
<dbReference type="EMBL" id="JRYO01000182">
    <property type="protein sequence ID" value="KHE91733.1"/>
    <property type="molecule type" value="Genomic_DNA"/>
</dbReference>
<protein>
    <submittedName>
        <fullName evidence="1">Uncharacterized protein</fullName>
    </submittedName>
</protein>
<evidence type="ECO:0000313" key="1">
    <source>
        <dbReference type="EMBL" id="KHE91733.1"/>
    </source>
</evidence>
<accession>A0A0B0EKT7</accession>
<name>A0A0B0EKT7_9BACT</name>
<dbReference type="AlphaFoldDB" id="A0A0B0EKT7"/>